<feature type="non-terminal residue" evidence="3">
    <location>
        <position position="1"/>
    </location>
</feature>
<evidence type="ECO:0000313" key="3">
    <source>
        <dbReference type="EMBL" id="GFR49494.1"/>
    </source>
</evidence>
<sequence>RALSSQHQVRVEIEALYDGIDLSEPLTRARFEELNMDLFKKTMGPVKKAMDDANLKKSEIDEIVLVGGSTRIPKVQELLKEFFEGKEPNKGVNPDEAVAYGAAVQGGIL</sequence>
<keyword evidence="1" id="KW-0547">Nucleotide-binding</keyword>
<dbReference type="GO" id="GO:0140662">
    <property type="term" value="F:ATP-dependent protein folding chaperone"/>
    <property type="evidence" value="ECO:0007669"/>
    <property type="project" value="InterPro"/>
</dbReference>
<evidence type="ECO:0000313" key="4">
    <source>
        <dbReference type="Proteomes" id="UP001054857"/>
    </source>
</evidence>
<keyword evidence="2" id="KW-0067">ATP-binding</keyword>
<reference evidence="3 4" key="1">
    <citation type="journal article" date="2021" name="Sci. Rep.">
        <title>Genome sequencing of the multicellular alga Astrephomene provides insights into convergent evolution of germ-soma differentiation.</title>
        <authorList>
            <person name="Yamashita S."/>
            <person name="Yamamoto K."/>
            <person name="Matsuzaki R."/>
            <person name="Suzuki S."/>
            <person name="Yamaguchi H."/>
            <person name="Hirooka S."/>
            <person name="Minakuchi Y."/>
            <person name="Miyagishima S."/>
            <person name="Kawachi M."/>
            <person name="Toyoda A."/>
            <person name="Nozaki H."/>
        </authorList>
    </citation>
    <scope>NUCLEOTIDE SEQUENCE [LARGE SCALE GENOMIC DNA]</scope>
    <source>
        <strain evidence="3 4">NIES-4017</strain>
    </source>
</reference>
<feature type="non-terminal residue" evidence="3">
    <location>
        <position position="109"/>
    </location>
</feature>
<dbReference type="AlphaFoldDB" id="A0AAD3DYP6"/>
<organism evidence="3 4">
    <name type="scientific">Astrephomene gubernaculifera</name>
    <dbReference type="NCBI Taxonomy" id="47775"/>
    <lineage>
        <taxon>Eukaryota</taxon>
        <taxon>Viridiplantae</taxon>
        <taxon>Chlorophyta</taxon>
        <taxon>core chlorophytes</taxon>
        <taxon>Chlorophyceae</taxon>
        <taxon>CS clade</taxon>
        <taxon>Chlamydomonadales</taxon>
        <taxon>Astrephomenaceae</taxon>
        <taxon>Astrephomene</taxon>
    </lineage>
</organism>
<dbReference type="GO" id="GO:0005524">
    <property type="term" value="F:ATP binding"/>
    <property type="evidence" value="ECO:0007669"/>
    <property type="project" value="UniProtKB-KW"/>
</dbReference>
<dbReference type="SUPFAM" id="SSF53067">
    <property type="entry name" value="Actin-like ATPase domain"/>
    <property type="match status" value="1"/>
</dbReference>
<protein>
    <recommendedName>
        <fullName evidence="5">Luminal-binding protein</fullName>
    </recommendedName>
</protein>
<dbReference type="EMBL" id="BMAR01000030">
    <property type="protein sequence ID" value="GFR49494.1"/>
    <property type="molecule type" value="Genomic_DNA"/>
</dbReference>
<dbReference type="PANTHER" id="PTHR19375">
    <property type="entry name" value="HEAT SHOCK PROTEIN 70KDA"/>
    <property type="match status" value="1"/>
</dbReference>
<dbReference type="PRINTS" id="PR00301">
    <property type="entry name" value="HEATSHOCK70"/>
</dbReference>
<keyword evidence="4" id="KW-1185">Reference proteome</keyword>
<name>A0AAD3DYP6_9CHLO</name>
<evidence type="ECO:0000256" key="1">
    <source>
        <dbReference type="ARBA" id="ARBA00022741"/>
    </source>
</evidence>
<evidence type="ECO:0000256" key="2">
    <source>
        <dbReference type="ARBA" id="ARBA00022840"/>
    </source>
</evidence>
<dbReference type="InterPro" id="IPR043129">
    <property type="entry name" value="ATPase_NBD"/>
</dbReference>
<dbReference type="Pfam" id="PF00012">
    <property type="entry name" value="HSP70"/>
    <property type="match status" value="1"/>
</dbReference>
<evidence type="ECO:0008006" key="5">
    <source>
        <dbReference type="Google" id="ProtNLM"/>
    </source>
</evidence>
<dbReference type="PROSITE" id="PS01036">
    <property type="entry name" value="HSP70_3"/>
    <property type="match status" value="1"/>
</dbReference>
<dbReference type="InterPro" id="IPR018181">
    <property type="entry name" value="Heat_shock_70_CS"/>
</dbReference>
<proteinExistence type="predicted"/>
<gene>
    <name evidence="3" type="ORF">Agub_g11410</name>
</gene>
<dbReference type="Gene3D" id="3.90.640.10">
    <property type="entry name" value="Actin, Chain A, domain 4"/>
    <property type="match status" value="1"/>
</dbReference>
<dbReference type="FunFam" id="3.30.420.40:FF:000125">
    <property type="entry name" value="Chaperone protein DnaK 1"/>
    <property type="match status" value="1"/>
</dbReference>
<dbReference type="InterPro" id="IPR013126">
    <property type="entry name" value="Hsp_70_fam"/>
</dbReference>
<accession>A0AAD3DYP6</accession>
<dbReference type="Proteomes" id="UP001054857">
    <property type="component" value="Unassembled WGS sequence"/>
</dbReference>
<comment type="caution">
    <text evidence="3">The sequence shown here is derived from an EMBL/GenBank/DDBJ whole genome shotgun (WGS) entry which is preliminary data.</text>
</comment>
<dbReference type="Gene3D" id="3.30.420.40">
    <property type="match status" value="2"/>
</dbReference>